<protein>
    <submittedName>
        <fullName evidence="2">Uncharacterized protein</fullName>
    </submittedName>
</protein>
<accession>B8JB17</accession>
<feature type="transmembrane region" description="Helical" evidence="1">
    <location>
        <begin position="304"/>
        <end position="328"/>
    </location>
</feature>
<feature type="transmembrane region" description="Helical" evidence="1">
    <location>
        <begin position="217"/>
        <end position="239"/>
    </location>
</feature>
<proteinExistence type="predicted"/>
<gene>
    <name evidence="2" type="ordered locus">A2cp1_0471</name>
</gene>
<evidence type="ECO:0000313" key="2">
    <source>
        <dbReference type="EMBL" id="ACL63828.1"/>
    </source>
</evidence>
<feature type="transmembrane region" description="Helical" evidence="1">
    <location>
        <begin position="50"/>
        <end position="73"/>
    </location>
</feature>
<dbReference type="EMBL" id="CP001359">
    <property type="protein sequence ID" value="ACL63828.1"/>
    <property type="molecule type" value="Genomic_DNA"/>
</dbReference>
<feature type="transmembrane region" description="Helical" evidence="1">
    <location>
        <begin position="191"/>
        <end position="210"/>
    </location>
</feature>
<dbReference type="AlphaFoldDB" id="B8JB17"/>
<evidence type="ECO:0000313" key="3">
    <source>
        <dbReference type="Proteomes" id="UP000007089"/>
    </source>
</evidence>
<dbReference type="RefSeq" id="WP_012631879.1">
    <property type="nucleotide sequence ID" value="NC_011891.1"/>
</dbReference>
<feature type="transmembrane region" description="Helical" evidence="1">
    <location>
        <begin position="265"/>
        <end position="284"/>
    </location>
</feature>
<name>B8JB17_ANAD2</name>
<keyword evidence="3" id="KW-1185">Reference proteome</keyword>
<dbReference type="HOGENOM" id="CLU_071530_0_0_7"/>
<organism evidence="2 3">
    <name type="scientific">Anaeromyxobacter dehalogenans (strain ATCC BAA-258 / DSM 21875 / 2CP-1)</name>
    <dbReference type="NCBI Taxonomy" id="455488"/>
    <lineage>
        <taxon>Bacteria</taxon>
        <taxon>Pseudomonadati</taxon>
        <taxon>Myxococcota</taxon>
        <taxon>Myxococcia</taxon>
        <taxon>Myxococcales</taxon>
        <taxon>Cystobacterineae</taxon>
        <taxon>Anaeromyxobacteraceae</taxon>
        <taxon>Anaeromyxobacter</taxon>
    </lineage>
</organism>
<keyword evidence="1" id="KW-0472">Membrane</keyword>
<reference evidence="2" key="1">
    <citation type="submission" date="2009-01" db="EMBL/GenBank/DDBJ databases">
        <title>Complete sequence of Anaeromyxobacter dehalogenans 2CP-1.</title>
        <authorList>
            <consortium name="US DOE Joint Genome Institute"/>
            <person name="Lucas S."/>
            <person name="Copeland A."/>
            <person name="Lapidus A."/>
            <person name="Glavina del Rio T."/>
            <person name="Dalin E."/>
            <person name="Tice H."/>
            <person name="Bruce D."/>
            <person name="Goodwin L."/>
            <person name="Pitluck S."/>
            <person name="Saunders E."/>
            <person name="Brettin T."/>
            <person name="Detter J.C."/>
            <person name="Han C."/>
            <person name="Larimer F."/>
            <person name="Land M."/>
            <person name="Hauser L."/>
            <person name="Kyrpides N."/>
            <person name="Ovchinnikova G."/>
            <person name="Beliaev A.S."/>
            <person name="Richardson P."/>
        </authorList>
    </citation>
    <scope>NUCLEOTIDE SEQUENCE</scope>
    <source>
        <strain evidence="2">2CP-1</strain>
    </source>
</reference>
<feature type="transmembrane region" description="Helical" evidence="1">
    <location>
        <begin position="98"/>
        <end position="118"/>
    </location>
</feature>
<keyword evidence="1" id="KW-1133">Transmembrane helix</keyword>
<feature type="transmembrane region" description="Helical" evidence="1">
    <location>
        <begin position="138"/>
        <end position="158"/>
    </location>
</feature>
<keyword evidence="1" id="KW-0812">Transmembrane</keyword>
<sequence length="330" mass="33247">MILSPPVLALQAGAAASSGFLLVALRWAAPVVRRWDPASGSRAQLRLERRALLVGVLVRTALAVQLASLALFVHASDALAPMFTGAMCAAGTLSASRYGWPALAVQVAATVLAGAWLALDRADGLAPDQPLVRVKHALLPAVAIPVVAGAALQAAHFLALRPEIITSCCGSLFGREGRGGWAGLAWLPPRAAGALLVALPGAAALAALALRRTGRGASAVAALSGLAGPAAAAGVIAWLSPYVYEAPGHRCPFCLLQPEQGWVGYPLHAAVLVGCVAGVAVGVLQPFRRVPSLAGPLPALQRRLAGAAALAWTALLAGAAALVAASGLRA</sequence>
<feature type="transmembrane region" description="Helical" evidence="1">
    <location>
        <begin position="6"/>
        <end position="29"/>
    </location>
</feature>
<dbReference type="Proteomes" id="UP000007089">
    <property type="component" value="Chromosome"/>
</dbReference>
<evidence type="ECO:0000256" key="1">
    <source>
        <dbReference type="SAM" id="Phobius"/>
    </source>
</evidence>
<dbReference type="KEGG" id="acp:A2cp1_0471"/>